<keyword evidence="11 14" id="KW-0443">Lipid metabolism</keyword>
<keyword evidence="6 14" id="KW-0808">Transferase</keyword>
<gene>
    <name evidence="14 18" type="primary">mvk</name>
    <name evidence="18" type="ordered locus">MCP_1639</name>
</gene>
<dbReference type="HAMAP" id="MF_00217">
    <property type="entry name" value="Mevalonate_kinase"/>
    <property type="match status" value="1"/>
</dbReference>
<keyword evidence="10 14" id="KW-0460">Magnesium</keyword>
<dbReference type="NCBIfam" id="NF003036">
    <property type="entry name" value="PRK03926.1"/>
    <property type="match status" value="1"/>
</dbReference>
<dbReference type="PANTHER" id="PTHR43290:SF2">
    <property type="entry name" value="MEVALONATE KINASE"/>
    <property type="match status" value="1"/>
</dbReference>
<feature type="domain" description="GHMP kinase N-terminal" evidence="15">
    <location>
        <begin position="59"/>
        <end position="144"/>
    </location>
</feature>
<dbReference type="NCBIfam" id="TIGR00549">
    <property type="entry name" value="mevalon_kin"/>
    <property type="match status" value="1"/>
</dbReference>
<comment type="catalytic activity">
    <reaction evidence="14">
        <text>(R)-mevalonate + ATP = (R)-5-phosphomevalonate + ADP + H(+)</text>
        <dbReference type="Rhea" id="RHEA:17065"/>
        <dbReference type="ChEBI" id="CHEBI:15378"/>
        <dbReference type="ChEBI" id="CHEBI:30616"/>
        <dbReference type="ChEBI" id="CHEBI:36464"/>
        <dbReference type="ChEBI" id="CHEBI:58146"/>
        <dbReference type="ChEBI" id="CHEBI:456216"/>
        <dbReference type="EC" id="2.7.1.36"/>
    </reaction>
</comment>
<feature type="active site" description="Proton acceptor" evidence="14">
    <location>
        <position position="136"/>
    </location>
</feature>
<keyword evidence="8 14" id="KW-0418">Kinase</keyword>
<comment type="similarity">
    <text evidence="2 14">Belongs to the GHMP kinase family. Mevalonate kinase subfamily.</text>
</comment>
<dbReference type="InterPro" id="IPR019539">
    <property type="entry name" value="GalKase_N"/>
</dbReference>
<comment type="function">
    <text evidence="14">Catalyzes the phosphorylation of (R)-mevalonate (MVA) to (R)-mevalonate 5-phosphate (MVAP). Functions in the mevalonate (MVA) pathway leading to isopentenyl diphosphate (IPP), a key precursor for the biosynthesis of isoprenoid compounds such as archaeal membrane lipids.</text>
</comment>
<dbReference type="Pfam" id="PF10509">
    <property type="entry name" value="GalKase_gal_bdg"/>
    <property type="match status" value="1"/>
</dbReference>
<evidence type="ECO:0000256" key="12">
    <source>
        <dbReference type="ARBA" id="ARBA00023229"/>
    </source>
</evidence>
<dbReference type="KEGG" id="mpd:MCP_1639"/>
<reference evidence="19" key="3">
    <citation type="journal article" date="2011" name="PLoS ONE">
        <title>Genome sequence of a mesophilic hydrogenotrophic methanogen Methanocella paludicola, the first cultivated representative of the order Methanocellales.</title>
        <authorList>
            <person name="Sakai S."/>
            <person name="Takaki Y."/>
            <person name="Shimamura S."/>
            <person name="Sekine M."/>
            <person name="Tajima T."/>
            <person name="Kosugi H."/>
            <person name="Ichikawa N."/>
            <person name="Tasumi E."/>
            <person name="Hiraki A.T."/>
            <person name="Shimizu A."/>
            <person name="Kato Y."/>
            <person name="Nishiko R."/>
            <person name="Mori K."/>
            <person name="Fujita N."/>
            <person name="Imachi H."/>
            <person name="Takai K."/>
        </authorList>
    </citation>
    <scope>NUCLEOTIDE SEQUENCE [LARGE SCALE GENOMIC DNA]</scope>
    <source>
        <strain evidence="19">DSM 17711 / JCM 13418 / NBRC 101707 / SANAE</strain>
    </source>
</reference>
<name>D1YZ39_METPS</name>
<evidence type="ECO:0000313" key="19">
    <source>
        <dbReference type="Proteomes" id="UP000001882"/>
    </source>
</evidence>
<dbReference type="PATRIC" id="fig|304371.9.peg.1671"/>
<dbReference type="Gene3D" id="3.30.230.10">
    <property type="match status" value="1"/>
</dbReference>
<evidence type="ECO:0000256" key="14">
    <source>
        <dbReference type="HAMAP-Rule" id="MF_00217"/>
    </source>
</evidence>
<dbReference type="STRING" id="304371.MCP_1639"/>
<evidence type="ECO:0000259" key="16">
    <source>
        <dbReference type="Pfam" id="PF08544"/>
    </source>
</evidence>
<keyword evidence="7 14" id="KW-0547">Nucleotide-binding</keyword>
<dbReference type="OrthoDB" id="19001at2157"/>
<organism evidence="18 19">
    <name type="scientific">Methanocella paludicola (strain DSM 17711 / JCM 13418 / NBRC 101707 / SANAE)</name>
    <dbReference type="NCBI Taxonomy" id="304371"/>
    <lineage>
        <taxon>Archaea</taxon>
        <taxon>Methanobacteriati</taxon>
        <taxon>Methanobacteriota</taxon>
        <taxon>Stenosarchaea group</taxon>
        <taxon>Methanomicrobia</taxon>
        <taxon>Methanocellales</taxon>
        <taxon>Methanocellaceae</taxon>
        <taxon>Methanocella</taxon>
    </lineage>
</organism>
<keyword evidence="4 14" id="KW-0963">Cytoplasm</keyword>
<proteinExistence type="inferred from homology"/>
<keyword evidence="9 14" id="KW-0067">ATP-binding</keyword>
<comment type="cofactor">
    <cofactor evidence="14">
        <name>Mg(2+)</name>
        <dbReference type="ChEBI" id="CHEBI:18420"/>
    </cofactor>
</comment>
<feature type="domain" description="GHMP kinase C-terminal" evidence="16">
    <location>
        <begin position="207"/>
        <end position="281"/>
    </location>
</feature>
<dbReference type="Pfam" id="PF00288">
    <property type="entry name" value="GHMP_kinases_N"/>
    <property type="match status" value="1"/>
</dbReference>
<dbReference type="UniPathway" id="UPA00057">
    <property type="reaction ID" value="UER00098"/>
</dbReference>
<evidence type="ECO:0000256" key="8">
    <source>
        <dbReference type="ARBA" id="ARBA00022777"/>
    </source>
</evidence>
<dbReference type="Pfam" id="PF08544">
    <property type="entry name" value="GHMP_kinases_C"/>
    <property type="match status" value="1"/>
</dbReference>
<evidence type="ECO:0000313" key="18">
    <source>
        <dbReference type="EMBL" id="BAI61711.1"/>
    </source>
</evidence>
<dbReference type="PANTHER" id="PTHR43290">
    <property type="entry name" value="MEVALONATE KINASE"/>
    <property type="match status" value="1"/>
</dbReference>
<evidence type="ECO:0000256" key="3">
    <source>
        <dbReference type="ARBA" id="ARBA00012103"/>
    </source>
</evidence>
<dbReference type="GO" id="GO:0000287">
    <property type="term" value="F:magnesium ion binding"/>
    <property type="evidence" value="ECO:0007669"/>
    <property type="project" value="UniProtKB-UniRule"/>
</dbReference>
<evidence type="ECO:0000256" key="9">
    <source>
        <dbReference type="ARBA" id="ARBA00022840"/>
    </source>
</evidence>
<evidence type="ECO:0000256" key="2">
    <source>
        <dbReference type="ARBA" id="ARBA00006495"/>
    </source>
</evidence>
<keyword evidence="12 14" id="KW-0414">Isoprene biosynthesis</keyword>
<evidence type="ECO:0000259" key="17">
    <source>
        <dbReference type="Pfam" id="PF10509"/>
    </source>
</evidence>
<dbReference type="InterPro" id="IPR020568">
    <property type="entry name" value="Ribosomal_Su5_D2-typ_SF"/>
</dbReference>
<keyword evidence="5 14" id="KW-0444">Lipid biosynthesis</keyword>
<dbReference type="PROSITE" id="PS00627">
    <property type="entry name" value="GHMP_KINASES_ATP"/>
    <property type="match status" value="1"/>
</dbReference>
<evidence type="ECO:0000256" key="4">
    <source>
        <dbReference type="ARBA" id="ARBA00022490"/>
    </source>
</evidence>
<reference evidence="18 19" key="1">
    <citation type="journal article" date="2007" name="Appl. Environ. Microbiol.">
        <title>Isolation of key methanogens for global methane emission from rice paddy fields: a novel isolate affiliated with the clone cluster rice cluster I.</title>
        <authorList>
            <person name="Sakai S."/>
            <person name="Imachi H."/>
            <person name="Sekiguchi Y."/>
            <person name="Ohashi A."/>
            <person name="Harada H."/>
            <person name="Kamagata Y."/>
        </authorList>
    </citation>
    <scope>NUCLEOTIDE SEQUENCE [LARGE SCALE GENOMIC DNA]</scope>
    <source>
        <strain evidence="19">DSM 17711 / JCM 13418 / NBRC 101707 / SANAE</strain>
    </source>
</reference>
<evidence type="ECO:0000256" key="13">
    <source>
        <dbReference type="ARBA" id="ARBA00029438"/>
    </source>
</evidence>
<evidence type="ECO:0000259" key="15">
    <source>
        <dbReference type="Pfam" id="PF00288"/>
    </source>
</evidence>
<dbReference type="GO" id="GO:0019287">
    <property type="term" value="P:isopentenyl diphosphate biosynthetic process, mevalonate pathway"/>
    <property type="evidence" value="ECO:0007669"/>
    <property type="project" value="UniProtKB-UniRule"/>
</dbReference>
<feature type="binding site" evidence="14">
    <location>
        <begin position="85"/>
        <end position="95"/>
    </location>
    <ligand>
        <name>ATP</name>
        <dbReference type="ChEBI" id="CHEBI:30616"/>
    </ligand>
</feature>
<dbReference type="GO" id="GO:0005524">
    <property type="term" value="F:ATP binding"/>
    <property type="evidence" value="ECO:0007669"/>
    <property type="project" value="UniProtKB-UniRule"/>
</dbReference>
<keyword evidence="19" id="KW-1185">Reference proteome</keyword>
<dbReference type="InParanoid" id="D1YZ39"/>
<dbReference type="InterPro" id="IPR013750">
    <property type="entry name" value="GHMP_kinase_C_dom"/>
</dbReference>
<dbReference type="InterPro" id="IPR006203">
    <property type="entry name" value="GHMP_knse_ATP-bd_CS"/>
</dbReference>
<dbReference type="InterPro" id="IPR006205">
    <property type="entry name" value="Mev_gal_kin"/>
</dbReference>
<dbReference type="InterPro" id="IPR022937">
    <property type="entry name" value="Mevalonate_kinase_arc"/>
</dbReference>
<dbReference type="InterPro" id="IPR014721">
    <property type="entry name" value="Ribsml_uS5_D2-typ_fold_subgr"/>
</dbReference>
<dbReference type="FunCoup" id="D1YZ39">
    <property type="interactions" value="157"/>
</dbReference>
<dbReference type="InterPro" id="IPR006204">
    <property type="entry name" value="GHMP_kinase_N_dom"/>
</dbReference>
<comment type="pathway">
    <text evidence="13 14">Isoprenoid biosynthesis; isopentenyl diphosphate biosynthesis via mevalonate pathway; isopentenyl diphosphate from (R)-mevalonate: step 1/3.</text>
</comment>
<dbReference type="PRINTS" id="PR00959">
    <property type="entry name" value="MEVGALKINASE"/>
</dbReference>
<dbReference type="AlphaFoldDB" id="D1YZ39"/>
<evidence type="ECO:0000256" key="10">
    <source>
        <dbReference type="ARBA" id="ARBA00022842"/>
    </source>
</evidence>
<dbReference type="GO" id="GO:0005975">
    <property type="term" value="P:carbohydrate metabolic process"/>
    <property type="evidence" value="ECO:0007669"/>
    <property type="project" value="UniProtKB-ARBA"/>
</dbReference>
<evidence type="ECO:0000256" key="11">
    <source>
        <dbReference type="ARBA" id="ARBA00023098"/>
    </source>
</evidence>
<dbReference type="SUPFAM" id="SSF55060">
    <property type="entry name" value="GHMP Kinase, C-terminal domain"/>
    <property type="match status" value="1"/>
</dbReference>
<evidence type="ECO:0000256" key="6">
    <source>
        <dbReference type="ARBA" id="ARBA00022679"/>
    </source>
</evidence>
<protein>
    <recommendedName>
        <fullName evidence="3 14">Mevalonate kinase</fullName>
        <shortName evidence="14">MK</shortName>
        <shortName evidence="14">MVK</shortName>
        <ecNumber evidence="3 14">2.7.1.36</ecNumber>
    </recommendedName>
</protein>
<dbReference type="GO" id="GO:0004496">
    <property type="term" value="F:mevalonate kinase activity"/>
    <property type="evidence" value="ECO:0007669"/>
    <property type="project" value="UniProtKB-UniRule"/>
</dbReference>
<reference evidence="18 19" key="2">
    <citation type="journal article" date="2008" name="Int. J. Syst. Evol. Microbiol.">
        <title>Methanocella paludicola gen. nov., sp. nov., a methane-producing archaeon, the first isolate of the lineage 'Rice Cluster I', and proposal of the new archaeal order Methanocellales ord. nov.</title>
        <authorList>
            <person name="Sakai S."/>
            <person name="Imachi H."/>
            <person name="Hanada S."/>
            <person name="Ohashi A."/>
            <person name="Harada H."/>
            <person name="Kamagata Y."/>
        </authorList>
    </citation>
    <scope>NUCLEOTIDE SEQUENCE [LARGE SCALE GENOMIC DNA]</scope>
    <source>
        <strain evidence="19">DSM 17711 / JCM 13418 / NBRC 101707 / SANAE</strain>
    </source>
</reference>
<evidence type="ECO:0000256" key="5">
    <source>
        <dbReference type="ARBA" id="ARBA00022516"/>
    </source>
</evidence>
<dbReference type="EC" id="2.7.1.36" evidence="3 14"/>
<dbReference type="GO" id="GO:0005829">
    <property type="term" value="C:cytosol"/>
    <property type="evidence" value="ECO:0007669"/>
    <property type="project" value="TreeGrafter"/>
</dbReference>
<feature type="domain" description="Galactokinase N-terminal" evidence="17">
    <location>
        <begin position="4"/>
        <end position="39"/>
    </location>
</feature>
<sequence length="299" mass="31745">MTMCSAPGKVFLFGEHAVVYGKRAIACAIDLRTTVEVSRKSRGVHIHSAFKDEPDKNLYIKTAVKRMQKCADIRNVNIAVSSRIPVASGLGSSAAVTVATIGALNEEFSAGLSKKDIAYMAYQTELEVQGAASPTDTFVSTMGGTVVVPDMRTLPPITCGIVVGHTGISKSTSRMVSRVRTLKEKYPDVIDGIMDSIGDISARGEDLIKQNDYRSIGELMNVNQGLLDALGITIPELSLQIYAARQHGAYGAKITGAGGGGCMVAICDDKNCKEIATAIGRSYGDSFISKPTAEGIFIQ</sequence>
<dbReference type="eggNOG" id="arCOG01028">
    <property type="taxonomic scope" value="Archaea"/>
</dbReference>
<dbReference type="EMBL" id="AP011532">
    <property type="protein sequence ID" value="BAI61711.1"/>
    <property type="molecule type" value="Genomic_DNA"/>
</dbReference>
<dbReference type="Proteomes" id="UP000001882">
    <property type="component" value="Chromosome"/>
</dbReference>
<dbReference type="InterPro" id="IPR036554">
    <property type="entry name" value="GHMP_kinase_C_sf"/>
</dbReference>
<comment type="subcellular location">
    <subcellularLocation>
        <location evidence="1 14">Cytoplasm</location>
    </subcellularLocation>
</comment>
<comment type="subunit">
    <text evidence="14">Homodimer.</text>
</comment>
<accession>D1YZ39</accession>
<evidence type="ECO:0000256" key="7">
    <source>
        <dbReference type="ARBA" id="ARBA00022741"/>
    </source>
</evidence>
<evidence type="ECO:0000256" key="1">
    <source>
        <dbReference type="ARBA" id="ARBA00004496"/>
    </source>
</evidence>
<dbReference type="RefSeq" id="WP_012900390.1">
    <property type="nucleotide sequence ID" value="NC_013665.1"/>
</dbReference>
<dbReference type="SUPFAM" id="SSF54211">
    <property type="entry name" value="Ribosomal protein S5 domain 2-like"/>
    <property type="match status" value="1"/>
</dbReference>
<dbReference type="GeneID" id="8681558"/>
<dbReference type="Gene3D" id="3.30.70.890">
    <property type="entry name" value="GHMP kinase, C-terminal domain"/>
    <property type="match status" value="1"/>
</dbReference>